<dbReference type="EMBL" id="BAAAEI010000015">
    <property type="protein sequence ID" value="GAA0361635.1"/>
    <property type="molecule type" value="Genomic_DNA"/>
</dbReference>
<dbReference type="Gene3D" id="3.40.50.10420">
    <property type="entry name" value="NagB/RpiA/CoA transferase-like"/>
    <property type="match status" value="1"/>
</dbReference>
<keyword evidence="2 4" id="KW-0547">Nucleotide-binding</keyword>
<evidence type="ECO:0000313" key="6">
    <source>
        <dbReference type="EMBL" id="GAA0361635.1"/>
    </source>
</evidence>
<keyword evidence="7" id="KW-1185">Reference proteome</keyword>
<dbReference type="InterPro" id="IPR002698">
    <property type="entry name" value="FTHF_cligase"/>
</dbReference>
<evidence type="ECO:0000256" key="5">
    <source>
        <dbReference type="SAM" id="MobiDB-lite"/>
    </source>
</evidence>
<dbReference type="Proteomes" id="UP001501757">
    <property type="component" value="Unassembled WGS sequence"/>
</dbReference>
<evidence type="ECO:0000256" key="3">
    <source>
        <dbReference type="ARBA" id="ARBA00022840"/>
    </source>
</evidence>
<comment type="cofactor">
    <cofactor evidence="4">
        <name>Mg(2+)</name>
        <dbReference type="ChEBI" id="CHEBI:18420"/>
    </cofactor>
</comment>
<name>A0ABN0XE08_9ALTE</name>
<dbReference type="Pfam" id="PF01812">
    <property type="entry name" value="5-FTHF_cyc-lig"/>
    <property type="match status" value="1"/>
</dbReference>
<sequence length="201" mass="22573">MKLRNTHNPQALRQALRRKRQALSPQQQQQASAALLEQCQRLASFQQASHVALYLANDGELDPAQVIQHCWKAGKAVYLPVLHPFCAGNLLFMRYQADSLMIANRYGIAEPRLECPGLCPVGQLDMLFTPLVGFNQQGNRMGMGGGYYDRTLAPLKRQPANVEVVGLAHNCQQCDSLPVQPWDIPMHKIITPDKIFHFQSQ</sequence>
<keyword evidence="4" id="KW-0460">Magnesium</keyword>
<dbReference type="PIRSF" id="PIRSF006806">
    <property type="entry name" value="FTHF_cligase"/>
    <property type="match status" value="1"/>
</dbReference>
<comment type="similarity">
    <text evidence="1 4">Belongs to the 5-formyltetrahydrofolate cyclo-ligase family.</text>
</comment>
<proteinExistence type="inferred from homology"/>
<comment type="caution">
    <text evidence="6">The sequence shown here is derived from an EMBL/GenBank/DDBJ whole genome shotgun (WGS) entry which is preliminary data.</text>
</comment>
<keyword evidence="3 4" id="KW-0067">ATP-binding</keyword>
<accession>A0ABN0XE08</accession>
<dbReference type="RefSeq" id="WP_343845668.1">
    <property type="nucleotide sequence ID" value="NZ_BAAAEI010000015.1"/>
</dbReference>
<evidence type="ECO:0000313" key="7">
    <source>
        <dbReference type="Proteomes" id="UP001501757"/>
    </source>
</evidence>
<reference evidence="6 7" key="1">
    <citation type="journal article" date="2019" name="Int. J. Syst. Evol. Microbiol.">
        <title>The Global Catalogue of Microorganisms (GCM) 10K type strain sequencing project: providing services to taxonomists for standard genome sequencing and annotation.</title>
        <authorList>
            <consortium name="The Broad Institute Genomics Platform"/>
            <consortium name="The Broad Institute Genome Sequencing Center for Infectious Disease"/>
            <person name="Wu L."/>
            <person name="Ma J."/>
        </authorList>
    </citation>
    <scope>NUCLEOTIDE SEQUENCE [LARGE SCALE GENOMIC DNA]</scope>
    <source>
        <strain evidence="6 7">JCM 13378</strain>
    </source>
</reference>
<evidence type="ECO:0000256" key="4">
    <source>
        <dbReference type="RuleBase" id="RU361279"/>
    </source>
</evidence>
<feature type="region of interest" description="Disordered" evidence="5">
    <location>
        <begin position="1"/>
        <end position="23"/>
    </location>
</feature>
<comment type="catalytic activity">
    <reaction evidence="4">
        <text>(6S)-5-formyl-5,6,7,8-tetrahydrofolate + ATP = (6R)-5,10-methenyltetrahydrofolate + ADP + phosphate</text>
        <dbReference type="Rhea" id="RHEA:10488"/>
        <dbReference type="ChEBI" id="CHEBI:30616"/>
        <dbReference type="ChEBI" id="CHEBI:43474"/>
        <dbReference type="ChEBI" id="CHEBI:57455"/>
        <dbReference type="ChEBI" id="CHEBI:57457"/>
        <dbReference type="ChEBI" id="CHEBI:456216"/>
        <dbReference type="EC" id="6.3.3.2"/>
    </reaction>
</comment>
<dbReference type="InterPro" id="IPR037171">
    <property type="entry name" value="NagB/RpiA_transferase-like"/>
</dbReference>
<organism evidence="6 7">
    <name type="scientific">Bowmanella denitrificans</name>
    <dbReference type="NCBI Taxonomy" id="366582"/>
    <lineage>
        <taxon>Bacteria</taxon>
        <taxon>Pseudomonadati</taxon>
        <taxon>Pseudomonadota</taxon>
        <taxon>Gammaproteobacteria</taxon>
        <taxon>Alteromonadales</taxon>
        <taxon>Alteromonadaceae</taxon>
        <taxon>Bowmanella</taxon>
    </lineage>
</organism>
<protein>
    <recommendedName>
        <fullName evidence="4">5-formyltetrahydrofolate cyclo-ligase</fullName>
        <ecNumber evidence="4">6.3.3.2</ecNumber>
    </recommendedName>
</protein>
<dbReference type="EC" id="6.3.3.2" evidence="4"/>
<dbReference type="InterPro" id="IPR024185">
    <property type="entry name" value="FTHF_cligase-like_sf"/>
</dbReference>
<evidence type="ECO:0000256" key="1">
    <source>
        <dbReference type="ARBA" id="ARBA00010638"/>
    </source>
</evidence>
<dbReference type="SUPFAM" id="SSF100950">
    <property type="entry name" value="NagB/RpiA/CoA transferase-like"/>
    <property type="match status" value="1"/>
</dbReference>
<dbReference type="PANTHER" id="PTHR23407:SF1">
    <property type="entry name" value="5-FORMYLTETRAHYDROFOLATE CYCLO-LIGASE"/>
    <property type="match status" value="1"/>
</dbReference>
<dbReference type="NCBIfam" id="TIGR02727">
    <property type="entry name" value="MTHFS_bact"/>
    <property type="match status" value="1"/>
</dbReference>
<gene>
    <name evidence="6" type="ORF">GCM10009092_27490</name>
</gene>
<dbReference type="PANTHER" id="PTHR23407">
    <property type="entry name" value="ATPASE INHIBITOR/5-FORMYLTETRAHYDROFOLATE CYCLO-LIGASE"/>
    <property type="match status" value="1"/>
</dbReference>
<keyword evidence="4" id="KW-0479">Metal-binding</keyword>
<evidence type="ECO:0000256" key="2">
    <source>
        <dbReference type="ARBA" id="ARBA00022741"/>
    </source>
</evidence>